<dbReference type="RefSeq" id="XP_002493775.1">
    <property type="nucleotide sequence ID" value="XM_002493730.1"/>
</dbReference>
<dbReference type="InParanoid" id="C4R7M1"/>
<feature type="region of interest" description="Disordered" evidence="3">
    <location>
        <begin position="1"/>
        <end position="20"/>
    </location>
</feature>
<dbReference type="InterPro" id="IPR020845">
    <property type="entry name" value="AMP-binding_CS"/>
</dbReference>
<evidence type="ECO:0000256" key="2">
    <source>
        <dbReference type="ARBA" id="ARBA00022840"/>
    </source>
</evidence>
<dbReference type="GO" id="GO:0031956">
    <property type="term" value="F:medium-chain fatty acid-CoA ligase activity"/>
    <property type="evidence" value="ECO:0007669"/>
    <property type="project" value="EnsemblFungi"/>
</dbReference>
<keyword evidence="6" id="KW-1185">Reference proteome</keyword>
<dbReference type="GO" id="GO:0042760">
    <property type="term" value="P:very long-chain fatty acid catabolic process"/>
    <property type="evidence" value="ECO:0007669"/>
    <property type="project" value="EnsemblFungi"/>
</dbReference>
<evidence type="ECO:0000256" key="3">
    <source>
        <dbReference type="SAM" id="MobiDB-lite"/>
    </source>
</evidence>
<dbReference type="Gene3D" id="3.40.50.12780">
    <property type="entry name" value="N-terminal domain of ligase-like"/>
    <property type="match status" value="1"/>
</dbReference>
<dbReference type="GO" id="GO:0004467">
    <property type="term" value="F:long-chain fatty acid-CoA ligase activity"/>
    <property type="evidence" value="ECO:0007669"/>
    <property type="project" value="EnsemblFungi"/>
</dbReference>
<dbReference type="GO" id="GO:0031957">
    <property type="term" value="F:very long-chain fatty acid-CoA ligase activity"/>
    <property type="evidence" value="ECO:0007669"/>
    <property type="project" value="EnsemblFungi"/>
</dbReference>
<dbReference type="KEGG" id="ppa:PAS_chr4_0352"/>
<dbReference type="GO" id="GO:0005524">
    <property type="term" value="F:ATP binding"/>
    <property type="evidence" value="ECO:0007669"/>
    <property type="project" value="UniProtKB-KW"/>
</dbReference>
<dbReference type="OrthoDB" id="1700726at2759"/>
<dbReference type="HOGENOM" id="CLU_000022_45_4_1"/>
<keyword evidence="2" id="KW-0067">ATP-binding</keyword>
<dbReference type="eggNOG" id="KOG1256">
    <property type="taxonomic scope" value="Eukaryota"/>
</dbReference>
<dbReference type="GO" id="GO:0015910">
    <property type="term" value="P:long-chain fatty acid import into peroxisome"/>
    <property type="evidence" value="ECO:0007669"/>
    <property type="project" value="EnsemblFungi"/>
</dbReference>
<dbReference type="GO" id="GO:0006635">
    <property type="term" value="P:fatty acid beta-oxidation"/>
    <property type="evidence" value="ECO:0007669"/>
    <property type="project" value="EnsemblFungi"/>
</dbReference>
<protein>
    <submittedName>
        <fullName evidence="5">Long chain fatty acyl-CoA synthetase</fullName>
    </submittedName>
</protein>
<keyword evidence="1" id="KW-0547">Nucleotide-binding</keyword>
<dbReference type="PANTHER" id="PTHR43272">
    <property type="entry name" value="LONG-CHAIN-FATTY-ACID--COA LIGASE"/>
    <property type="match status" value="1"/>
</dbReference>
<feature type="domain" description="AMP-dependent synthetase/ligase" evidence="4">
    <location>
        <begin position="160"/>
        <end position="546"/>
    </location>
</feature>
<evidence type="ECO:0000313" key="5">
    <source>
        <dbReference type="EMBL" id="CAY71596.1"/>
    </source>
</evidence>
<dbReference type="InterPro" id="IPR042099">
    <property type="entry name" value="ANL_N_sf"/>
</dbReference>
<dbReference type="FunCoup" id="C4R7M1">
    <property type="interactions" value="288"/>
</dbReference>
<dbReference type="SMR" id="C4R7M1"/>
<dbReference type="OMA" id="WYHSIGL"/>
<dbReference type="Proteomes" id="UP000000314">
    <property type="component" value="Chromosome 4"/>
</dbReference>
<accession>C4R7M1</accession>
<dbReference type="AlphaFoldDB" id="C4R7M1"/>
<dbReference type="STRING" id="644223.C4R7M1"/>
<evidence type="ECO:0000259" key="4">
    <source>
        <dbReference type="Pfam" id="PF00501"/>
    </source>
</evidence>
<dbReference type="GeneID" id="8200793"/>
<proteinExistence type="predicted"/>
<dbReference type="Pfam" id="PF00501">
    <property type="entry name" value="AMP-binding"/>
    <property type="match status" value="1"/>
</dbReference>
<name>C4R7M1_KOMPG</name>
<gene>
    <name evidence="5" type="ordered locus">PAS_chr4_0352</name>
</gene>
<evidence type="ECO:0000256" key="1">
    <source>
        <dbReference type="ARBA" id="ARBA00022741"/>
    </source>
</evidence>
<reference evidence="5 6" key="1">
    <citation type="journal article" date="2009" name="Nat. Biotechnol.">
        <title>Genome sequence of the recombinant protein production host Pichia pastoris.</title>
        <authorList>
            <person name="De Schutter K."/>
            <person name="Lin Y.C."/>
            <person name="Tiels P."/>
            <person name="Van Hecke A."/>
            <person name="Glinka S."/>
            <person name="Weber-Lehmann J."/>
            <person name="Rouze P."/>
            <person name="Van de Peer Y."/>
            <person name="Callewaert N."/>
        </authorList>
    </citation>
    <scope>NUCLEOTIDE SEQUENCE [LARGE SCALE GENOMIC DNA]</scope>
    <source>
        <strain evidence="6">GS115 / ATCC 20864</strain>
    </source>
</reference>
<dbReference type="GO" id="GO:0005783">
    <property type="term" value="C:endoplasmic reticulum"/>
    <property type="evidence" value="ECO:0007669"/>
    <property type="project" value="TreeGrafter"/>
</dbReference>
<dbReference type="GO" id="GO:0005777">
    <property type="term" value="C:peroxisome"/>
    <property type="evidence" value="ECO:0007669"/>
    <property type="project" value="EnsemblFungi"/>
</dbReference>
<dbReference type="GO" id="GO:0015916">
    <property type="term" value="P:fatty-acyl-CoA transport"/>
    <property type="evidence" value="ECO:0007669"/>
    <property type="project" value="EnsemblFungi"/>
</dbReference>
<organism evidence="5 6">
    <name type="scientific">Komagataella phaffii (strain GS115 / ATCC 20864)</name>
    <name type="common">Yeast</name>
    <name type="synonym">Pichia pastoris</name>
    <dbReference type="NCBI Taxonomy" id="644223"/>
    <lineage>
        <taxon>Eukaryota</taxon>
        <taxon>Fungi</taxon>
        <taxon>Dikarya</taxon>
        <taxon>Ascomycota</taxon>
        <taxon>Saccharomycotina</taxon>
        <taxon>Pichiomycetes</taxon>
        <taxon>Pichiales</taxon>
        <taxon>Pichiaceae</taxon>
        <taxon>Komagataella</taxon>
    </lineage>
</organism>
<dbReference type="SUPFAM" id="SSF56801">
    <property type="entry name" value="Acetyl-CoA synthetase-like"/>
    <property type="match status" value="1"/>
</dbReference>
<sequence>MSHLKKIQDRTPVESLSPQDKKEIKSLFDSLPLPSSDLANSYAVPGSAKTGYSPTFRNSYVRNGSLIETLHPSLRTLHELFSNSVQLYGERDCLGSRLYDHDVKDGYDDYFTFENYRTICERKSNLGAGIIHSVLDNEYRIDPKDGGFDLADYNTNNFIVSLYGRNRAEWVLSDLACQTYSLPDTALYDTLGPTTSAYILELTKSPVVICCAEKIEKLIELKTNNPESLKHFITIISMDNLDFQDFSINDLIKRANSVQIKLLDLGQTEELGKASPVAEIPPLPSTIYTISFTSGTTGVPKGVVLTHKIATAAATFALSHIGLPDSGRTLSILPLAHIFERQVSNLALVAGVALTFPHLPGPEHIVPNLRISKPCALTAVPRLYNKFESAIKSSLLSGPETITQKLVSAIISQNIRTQSAKDGNKGNNFISRQLVTKKIRASLGLDNCQFLVTGSAPIDPETMKFLKGSLGVGFMQGYGLTECYAGICISSAYLKENGSCGAIGISAEMRLRDVPEMNYFSGKQLADGSYHGELQLRGPQVFSYYYKRPDETEKAFDKDGWFCTGDIARIDKNGKLYIIDRVKNFFKLSQGEYVTPEKIENIYLSSSPLISQVFIHGDSLHSFLVAVVGVDETFFNNLRSVDPSIIKNYELKSTEDTIEKCNANKDLKRSLLFLFNKSVESAGLLGFEKIHNFHLAFEPLKIEDDTLTPTFKLRRVQAKHKFDTELANLYNEKSLLRETKM</sequence>
<feature type="compositionally biased region" description="Basic and acidic residues" evidence="3">
    <location>
        <begin position="1"/>
        <end position="12"/>
    </location>
</feature>
<evidence type="ECO:0000313" key="6">
    <source>
        <dbReference type="Proteomes" id="UP000000314"/>
    </source>
</evidence>
<dbReference type="GO" id="GO:0016020">
    <property type="term" value="C:membrane"/>
    <property type="evidence" value="ECO:0007669"/>
    <property type="project" value="TreeGrafter"/>
</dbReference>
<dbReference type="EMBL" id="FN392322">
    <property type="protein sequence ID" value="CAY71596.1"/>
    <property type="molecule type" value="Genomic_DNA"/>
</dbReference>
<dbReference type="PANTHER" id="PTHR43272:SF33">
    <property type="entry name" value="AMP-BINDING DOMAIN-CONTAINING PROTEIN-RELATED"/>
    <property type="match status" value="1"/>
</dbReference>
<dbReference type="PROSITE" id="PS00455">
    <property type="entry name" value="AMP_BINDING"/>
    <property type="match status" value="1"/>
</dbReference>
<dbReference type="InterPro" id="IPR000873">
    <property type="entry name" value="AMP-dep_synth/lig_dom"/>
</dbReference>